<feature type="domain" description="Glucose-methanol-choline oxidoreductase N-terminal" evidence="8">
    <location>
        <begin position="261"/>
        <end position="275"/>
    </location>
</feature>
<feature type="binding site" evidence="5">
    <location>
        <position position="89"/>
    </location>
    <ligand>
        <name>FAD</name>
        <dbReference type="ChEBI" id="CHEBI:57692"/>
    </ligand>
</feature>
<feature type="domain" description="Glucose-methanol-choline oxidoreductase N-terminal" evidence="7">
    <location>
        <begin position="87"/>
        <end position="110"/>
    </location>
</feature>
<dbReference type="PIRSF" id="PIRSF000137">
    <property type="entry name" value="Alcohol_oxidase"/>
    <property type="match status" value="1"/>
</dbReference>
<feature type="binding site" evidence="5">
    <location>
        <position position="224"/>
    </location>
    <ligand>
        <name>FAD</name>
        <dbReference type="ChEBI" id="CHEBI:57692"/>
    </ligand>
</feature>
<dbReference type="GO" id="GO:0016614">
    <property type="term" value="F:oxidoreductase activity, acting on CH-OH group of donors"/>
    <property type="evidence" value="ECO:0007669"/>
    <property type="project" value="InterPro"/>
</dbReference>
<dbReference type="PANTHER" id="PTHR11552:SF147">
    <property type="entry name" value="CHOLINE DEHYDROGENASE, MITOCHONDRIAL"/>
    <property type="match status" value="1"/>
</dbReference>
<evidence type="ECO:0000256" key="6">
    <source>
        <dbReference type="RuleBase" id="RU003968"/>
    </source>
</evidence>
<dbReference type="SUPFAM" id="SSF51905">
    <property type="entry name" value="FAD/NAD(P)-binding domain"/>
    <property type="match status" value="1"/>
</dbReference>
<comment type="cofactor">
    <cofactor evidence="1 5">
        <name>FAD</name>
        <dbReference type="ChEBI" id="CHEBI:57692"/>
    </cofactor>
</comment>
<keyword evidence="10" id="KW-1185">Reference proteome</keyword>
<dbReference type="PROSITE" id="PS00623">
    <property type="entry name" value="GMC_OXRED_1"/>
    <property type="match status" value="1"/>
</dbReference>
<protein>
    <submittedName>
        <fullName evidence="9">FAD-binding protein</fullName>
    </submittedName>
</protein>
<dbReference type="Pfam" id="PF00732">
    <property type="entry name" value="GMC_oxred_N"/>
    <property type="match status" value="1"/>
</dbReference>
<evidence type="ECO:0000256" key="5">
    <source>
        <dbReference type="PIRSR" id="PIRSR000137-2"/>
    </source>
</evidence>
<evidence type="ECO:0000256" key="1">
    <source>
        <dbReference type="ARBA" id="ARBA00001974"/>
    </source>
</evidence>
<dbReference type="InterPro" id="IPR000172">
    <property type="entry name" value="GMC_OxRdtase_N"/>
</dbReference>
<proteinExistence type="inferred from homology"/>
<evidence type="ECO:0000256" key="4">
    <source>
        <dbReference type="ARBA" id="ARBA00022827"/>
    </source>
</evidence>
<evidence type="ECO:0000256" key="2">
    <source>
        <dbReference type="ARBA" id="ARBA00010790"/>
    </source>
</evidence>
<dbReference type="SUPFAM" id="SSF54373">
    <property type="entry name" value="FAD-linked reductases, C-terminal domain"/>
    <property type="match status" value="1"/>
</dbReference>
<dbReference type="Gene3D" id="3.50.50.60">
    <property type="entry name" value="FAD/NAD(P)-binding domain"/>
    <property type="match status" value="1"/>
</dbReference>
<dbReference type="InterPro" id="IPR036188">
    <property type="entry name" value="FAD/NAD-bd_sf"/>
</dbReference>
<dbReference type="OrthoDB" id="9785276at2"/>
<sequence length="543" mass="59912">MDYNNVTETYDYLIIGSGAAGAILANRLSASGHYSVCLLEAGPSDRHPFIHIPAGFIKMIFNPAYTWQFTTEPSELTLGRRIPIPQGRVLGGSTSINGLIYNRGQREDFDHWSRLGNTGWDYESILPYFKRTEHSLARVTKYRGHDGPMPVSDTDWKHPIADAFIAGAEELGIPGNEDYNGHTQEGAGYFQRTIHKGRRMSTAQTYLKAAKHHKSLRIKTSAQVTRILIENERAVGVEYREARGQSNSQIAARREVILCAGAINTPKLLQLSGIGESEHLQGLGLPVSHALPGVGQHLKDHYSVRVVARVKNSRTINELARGFQLSGQILNWILRRPSILALSPSLVYYFWKTDEALPTSDLQGVFTPASYKEGYVGVLDDYPGMTCGVWQHRPRSSGFVRITSKDPFAAPMVQPNYLQDPHDREILIKGIRLARRLLESERLSHYMDGEVLPGGSTQSDEELLAFASRFGVSSYHLNGTAKMGPADDAMAVVDPELRVHGLQGLRIADSSVMPEIPSANICAATMMIAEKAADLILGSSHPS</sequence>
<evidence type="ECO:0000256" key="3">
    <source>
        <dbReference type="ARBA" id="ARBA00022630"/>
    </source>
</evidence>
<keyword evidence="3 6" id="KW-0285">Flavoprotein</keyword>
<dbReference type="InterPro" id="IPR007867">
    <property type="entry name" value="GMC_OxRtase_C"/>
</dbReference>
<comment type="caution">
    <text evidence="9">The sequence shown here is derived from an EMBL/GenBank/DDBJ whole genome shotgun (WGS) entry which is preliminary data.</text>
</comment>
<comment type="similarity">
    <text evidence="2 6">Belongs to the GMC oxidoreductase family.</text>
</comment>
<dbReference type="Proteomes" id="UP000287023">
    <property type="component" value="Unassembled WGS sequence"/>
</dbReference>
<evidence type="ECO:0000313" key="9">
    <source>
        <dbReference type="EMBL" id="RUR32677.1"/>
    </source>
</evidence>
<dbReference type="PROSITE" id="PS00624">
    <property type="entry name" value="GMC_OXRED_2"/>
    <property type="match status" value="1"/>
</dbReference>
<reference evidence="9 10" key="1">
    <citation type="submission" date="2018-12" db="EMBL/GenBank/DDBJ databases">
        <title>three novel Halomonas strain isolated from plants.</title>
        <authorList>
            <person name="Sun C."/>
        </authorList>
    </citation>
    <scope>NUCLEOTIDE SEQUENCE [LARGE SCALE GENOMIC DNA]</scope>
    <source>
        <strain evidence="9 10">JCM 18142</strain>
    </source>
</reference>
<dbReference type="InterPro" id="IPR012132">
    <property type="entry name" value="GMC_OxRdtase"/>
</dbReference>
<name>A0A433KSP4_9GAMM</name>
<dbReference type="Gene3D" id="3.30.560.10">
    <property type="entry name" value="Glucose Oxidase, domain 3"/>
    <property type="match status" value="1"/>
</dbReference>
<dbReference type="GO" id="GO:0050660">
    <property type="term" value="F:flavin adenine dinucleotide binding"/>
    <property type="evidence" value="ECO:0007669"/>
    <property type="project" value="InterPro"/>
</dbReference>
<dbReference type="Pfam" id="PF05199">
    <property type="entry name" value="GMC_oxred_C"/>
    <property type="match status" value="1"/>
</dbReference>
<evidence type="ECO:0000259" key="8">
    <source>
        <dbReference type="PROSITE" id="PS00624"/>
    </source>
</evidence>
<dbReference type="AlphaFoldDB" id="A0A433KSP4"/>
<evidence type="ECO:0000313" key="10">
    <source>
        <dbReference type="Proteomes" id="UP000287023"/>
    </source>
</evidence>
<dbReference type="PANTHER" id="PTHR11552">
    <property type="entry name" value="GLUCOSE-METHANOL-CHOLINE GMC OXIDOREDUCTASE"/>
    <property type="match status" value="1"/>
</dbReference>
<evidence type="ECO:0000259" key="7">
    <source>
        <dbReference type="PROSITE" id="PS00623"/>
    </source>
</evidence>
<dbReference type="EMBL" id="RZHF01000008">
    <property type="protein sequence ID" value="RUR32677.1"/>
    <property type="molecule type" value="Genomic_DNA"/>
</dbReference>
<keyword evidence="4 5" id="KW-0274">FAD</keyword>
<organism evidence="9 10">
    <name type="scientific">Vreelandella nanhaiensis</name>
    <dbReference type="NCBI Taxonomy" id="1258546"/>
    <lineage>
        <taxon>Bacteria</taxon>
        <taxon>Pseudomonadati</taxon>
        <taxon>Pseudomonadota</taxon>
        <taxon>Gammaproteobacteria</taxon>
        <taxon>Oceanospirillales</taxon>
        <taxon>Halomonadaceae</taxon>
        <taxon>Vreelandella</taxon>
    </lineage>
</organism>
<gene>
    <name evidence="9" type="ORF">ELY38_07630</name>
</gene>
<accession>A0A433KSP4</accession>